<gene>
    <name evidence="6" type="ORF">A966_02911</name>
</gene>
<dbReference type="InterPro" id="IPR025714">
    <property type="entry name" value="Methyltranfer_dom"/>
</dbReference>
<dbReference type="InterPro" id="IPR050320">
    <property type="entry name" value="N5-glutamine_MTase"/>
</dbReference>
<dbReference type="Proteomes" id="UP000011663">
    <property type="component" value="Unassembled WGS sequence"/>
</dbReference>
<feature type="domain" description="Methyltransferase" evidence="4">
    <location>
        <begin position="116"/>
        <end position="265"/>
    </location>
</feature>
<sequence length="293" mass="33717">MINLNINQAIINYAKQLEKINYDYKVSYIEAQTIIMHSLNMSKIKLISEGLRELTEEEINIIDSFIKRRLNYEPLSYITNKKEFYGFCFYVDNNVLIPRPETEELIDLILDYTNDKDNISICDIGSGSGNIPITLKKLFLEQSKNIDITSIEISNGAFEVIKKNALNILGDEKLIDIINADALEFIPKRKFDIIVSNAPYVALKDKDSLQKDLEFEPQNALYSGYDGLDFYKSFLSIIERYLKDDGAFFFEIGCNQGKALADICHFFNIKNVLVKKDLNGKDRFLVCYNIKNS</sequence>
<dbReference type="EMBL" id="ALNZ01000011">
    <property type="protein sequence ID" value="EKV57833.1"/>
    <property type="molecule type" value="Genomic_DNA"/>
</dbReference>
<dbReference type="AlphaFoldDB" id="A0A2U4FRF8"/>
<dbReference type="InterPro" id="IPR019874">
    <property type="entry name" value="RF_methyltr_PrmC"/>
</dbReference>
<dbReference type="STRING" id="1289135.A966_02911"/>
<dbReference type="PANTHER" id="PTHR18895">
    <property type="entry name" value="HEMK METHYLTRANSFERASE"/>
    <property type="match status" value="1"/>
</dbReference>
<reference evidence="6 7" key="1">
    <citation type="submission" date="2012-07" db="EMBL/GenBank/DDBJ databases">
        <title>Genome sequence of Brachyspira sp. 30446, isolated from a pig with mucohaemorrhagic colitis.</title>
        <authorList>
            <person name="Rubin J.E."/>
            <person name="Fernando C."/>
            <person name="Harding J.C.S."/>
            <person name="Hill J.E."/>
        </authorList>
    </citation>
    <scope>NUCLEOTIDE SEQUENCE [LARGE SCALE GENOMIC DNA]</scope>
    <source>
        <strain evidence="6 7">30446</strain>
    </source>
</reference>
<dbReference type="Gene3D" id="3.40.50.150">
    <property type="entry name" value="Vaccinia Virus protein VP39"/>
    <property type="match status" value="1"/>
</dbReference>
<dbReference type="NCBIfam" id="TIGR03534">
    <property type="entry name" value="RF_mod_PrmC"/>
    <property type="match status" value="1"/>
</dbReference>
<dbReference type="InterPro" id="IPR040758">
    <property type="entry name" value="PrmC_N"/>
</dbReference>
<name>A0A2U4FRF8_9SPIR</name>
<dbReference type="SUPFAM" id="SSF53335">
    <property type="entry name" value="S-adenosyl-L-methionine-dependent methyltransferases"/>
    <property type="match status" value="1"/>
</dbReference>
<evidence type="ECO:0000313" key="6">
    <source>
        <dbReference type="EMBL" id="EKV57833.1"/>
    </source>
</evidence>
<evidence type="ECO:0000256" key="2">
    <source>
        <dbReference type="ARBA" id="ARBA00022679"/>
    </source>
</evidence>
<dbReference type="InterPro" id="IPR029063">
    <property type="entry name" value="SAM-dependent_MTases_sf"/>
</dbReference>
<dbReference type="GO" id="GO:0032259">
    <property type="term" value="P:methylation"/>
    <property type="evidence" value="ECO:0007669"/>
    <property type="project" value="UniProtKB-KW"/>
</dbReference>
<accession>A0A2U4FRF8</accession>
<dbReference type="Pfam" id="PF17827">
    <property type="entry name" value="PrmC_N"/>
    <property type="match status" value="1"/>
</dbReference>
<keyword evidence="2" id="KW-0808">Transferase</keyword>
<dbReference type="NCBIfam" id="TIGR00536">
    <property type="entry name" value="hemK_fam"/>
    <property type="match status" value="1"/>
</dbReference>
<evidence type="ECO:0000313" key="7">
    <source>
        <dbReference type="Proteomes" id="UP000011663"/>
    </source>
</evidence>
<proteinExistence type="predicted"/>
<keyword evidence="1 6" id="KW-0489">Methyltransferase</keyword>
<comment type="caution">
    <text evidence="6">The sequence shown here is derived from an EMBL/GenBank/DDBJ whole genome shotgun (WGS) entry which is preliminary data.</text>
</comment>
<feature type="domain" description="Release factor glutamine methyltransferase N-terminal" evidence="5">
    <location>
        <begin position="14"/>
        <end position="79"/>
    </location>
</feature>
<dbReference type="CDD" id="cd02440">
    <property type="entry name" value="AdoMet_MTases"/>
    <property type="match status" value="1"/>
</dbReference>
<dbReference type="Pfam" id="PF13847">
    <property type="entry name" value="Methyltransf_31"/>
    <property type="match status" value="1"/>
</dbReference>
<evidence type="ECO:0000259" key="5">
    <source>
        <dbReference type="Pfam" id="PF17827"/>
    </source>
</evidence>
<protein>
    <submittedName>
        <fullName evidence="6">HemK family modification methylase</fullName>
    </submittedName>
</protein>
<organism evidence="6 7">
    <name type="scientific">Brachyspira hampsonii 30446</name>
    <dbReference type="NCBI Taxonomy" id="1289135"/>
    <lineage>
        <taxon>Bacteria</taxon>
        <taxon>Pseudomonadati</taxon>
        <taxon>Spirochaetota</taxon>
        <taxon>Spirochaetia</taxon>
        <taxon>Brachyspirales</taxon>
        <taxon>Brachyspiraceae</taxon>
        <taxon>Brachyspira</taxon>
    </lineage>
</organism>
<evidence type="ECO:0000256" key="1">
    <source>
        <dbReference type="ARBA" id="ARBA00022603"/>
    </source>
</evidence>
<evidence type="ECO:0000259" key="4">
    <source>
        <dbReference type="Pfam" id="PF13847"/>
    </source>
</evidence>
<keyword evidence="3" id="KW-0949">S-adenosyl-L-methionine</keyword>
<dbReference type="Gene3D" id="1.10.8.10">
    <property type="entry name" value="DNA helicase RuvA subunit, C-terminal domain"/>
    <property type="match status" value="1"/>
</dbReference>
<dbReference type="InterPro" id="IPR004556">
    <property type="entry name" value="HemK-like"/>
</dbReference>
<dbReference type="PANTHER" id="PTHR18895:SF74">
    <property type="entry name" value="MTRF1L RELEASE FACTOR GLUTAMINE METHYLTRANSFERASE"/>
    <property type="match status" value="1"/>
</dbReference>
<evidence type="ECO:0000256" key="3">
    <source>
        <dbReference type="ARBA" id="ARBA00022691"/>
    </source>
</evidence>
<dbReference type="GO" id="GO:0102559">
    <property type="term" value="F:peptide chain release factor N(5)-glutamine methyltransferase activity"/>
    <property type="evidence" value="ECO:0007669"/>
    <property type="project" value="UniProtKB-EC"/>
</dbReference>